<evidence type="ECO:0000313" key="1">
    <source>
        <dbReference type="EMBL" id="RCW38620.1"/>
    </source>
</evidence>
<dbReference type="Proteomes" id="UP000252733">
    <property type="component" value="Unassembled WGS sequence"/>
</dbReference>
<organism evidence="1 2">
    <name type="scientific">Marinilabilia salmonicolor</name>
    <dbReference type="NCBI Taxonomy" id="989"/>
    <lineage>
        <taxon>Bacteria</taxon>
        <taxon>Pseudomonadati</taxon>
        <taxon>Bacteroidota</taxon>
        <taxon>Bacteroidia</taxon>
        <taxon>Marinilabiliales</taxon>
        <taxon>Marinilabiliaceae</taxon>
        <taxon>Marinilabilia</taxon>
    </lineage>
</organism>
<comment type="caution">
    <text evidence="1">The sequence shown here is derived from an EMBL/GenBank/DDBJ whole genome shotgun (WGS) entry which is preliminary data.</text>
</comment>
<dbReference type="AlphaFoldDB" id="A0A368VED5"/>
<keyword evidence="2" id="KW-1185">Reference proteome</keyword>
<evidence type="ECO:0000313" key="2">
    <source>
        <dbReference type="Proteomes" id="UP000252733"/>
    </source>
</evidence>
<sequence>MPEDIRFCIGNWPAIGGLIRFYDMGIELLYRFVQVDCKAFASLSFIRLKFCNYVIKNLLKI</sequence>
<protein>
    <submittedName>
        <fullName evidence="1">Uncharacterized protein</fullName>
    </submittedName>
</protein>
<reference evidence="1 2" key="1">
    <citation type="submission" date="2018-07" db="EMBL/GenBank/DDBJ databases">
        <title>Freshwater and sediment microbial communities from various areas in North America, analyzing microbe dynamics in response to fracking.</title>
        <authorList>
            <person name="Lamendella R."/>
        </authorList>
    </citation>
    <scope>NUCLEOTIDE SEQUENCE [LARGE SCALE GENOMIC DNA]</scope>
    <source>
        <strain evidence="1 2">160A</strain>
    </source>
</reference>
<name>A0A368VED5_9BACT</name>
<accession>A0A368VED5</accession>
<proteinExistence type="predicted"/>
<gene>
    <name evidence="1" type="ORF">DFO77_10385</name>
</gene>
<dbReference type="EMBL" id="QPIZ01000003">
    <property type="protein sequence ID" value="RCW38620.1"/>
    <property type="molecule type" value="Genomic_DNA"/>
</dbReference>